<comment type="similarity">
    <text evidence="1 4">Belongs to the SIS family. GutQ/KpsF subfamily.</text>
</comment>
<dbReference type="InterPro" id="IPR004800">
    <property type="entry name" value="KdsD/KpsF-type"/>
</dbReference>
<dbReference type="Pfam" id="PF01380">
    <property type="entry name" value="SIS"/>
    <property type="match status" value="1"/>
</dbReference>
<dbReference type="InterPro" id="IPR035474">
    <property type="entry name" value="SIS_Kpsf"/>
</dbReference>
<organism evidence="10 11">
    <name type="scientific">Alginatibacterium sediminis</name>
    <dbReference type="NCBI Taxonomy" id="2164068"/>
    <lineage>
        <taxon>Bacteria</taxon>
        <taxon>Pseudomonadati</taxon>
        <taxon>Pseudomonadota</taxon>
        <taxon>Gammaproteobacteria</taxon>
        <taxon>Alteromonadales</taxon>
        <taxon>Alteromonadaceae</taxon>
        <taxon>Alginatibacterium</taxon>
    </lineage>
</organism>
<protein>
    <recommendedName>
        <fullName evidence="4">Arabinose 5-phosphate isomerase</fullName>
        <shortName evidence="4">API</shortName>
        <ecNumber evidence="4">5.3.1.13</ecNumber>
    </recommendedName>
</protein>
<evidence type="ECO:0000313" key="10">
    <source>
        <dbReference type="EMBL" id="RKF15913.1"/>
    </source>
</evidence>
<dbReference type="GO" id="GO:1901135">
    <property type="term" value="P:carbohydrate derivative metabolic process"/>
    <property type="evidence" value="ECO:0007669"/>
    <property type="project" value="InterPro"/>
</dbReference>
<feature type="site" description="Catalytically relevant" evidence="6">
    <location>
        <position position="145"/>
    </location>
</feature>
<keyword evidence="2" id="KW-0677">Repeat</keyword>
<dbReference type="RefSeq" id="WP_120355998.1">
    <property type="nucleotide sequence ID" value="NZ_RAQO01000008.1"/>
</dbReference>
<dbReference type="PANTHER" id="PTHR42745">
    <property type="match status" value="1"/>
</dbReference>
<reference evidence="10 11" key="1">
    <citation type="submission" date="2018-09" db="EMBL/GenBank/DDBJ databases">
        <authorList>
            <person name="Wang Z."/>
        </authorList>
    </citation>
    <scope>NUCLEOTIDE SEQUENCE [LARGE SCALE GENOMIC DNA]</scope>
    <source>
        <strain evidence="10 11">ALS 81</strain>
    </source>
</reference>
<evidence type="ECO:0000256" key="7">
    <source>
        <dbReference type="PROSITE-ProRule" id="PRU00703"/>
    </source>
</evidence>
<keyword evidence="11" id="KW-1185">Reference proteome</keyword>
<proteinExistence type="inferred from homology"/>
<feature type="site" description="Catalytically relevant" evidence="6">
    <location>
        <position position="52"/>
    </location>
</feature>
<feature type="site" description="Catalytically relevant" evidence="6">
    <location>
        <position position="104"/>
    </location>
</feature>
<feature type="binding site" evidence="5">
    <location>
        <position position="75"/>
    </location>
    <ligand>
        <name>Zn(2+)</name>
        <dbReference type="ChEBI" id="CHEBI:29105"/>
    </ligand>
</feature>
<dbReference type="GO" id="GO:0005975">
    <property type="term" value="P:carbohydrate metabolic process"/>
    <property type="evidence" value="ECO:0007669"/>
    <property type="project" value="InterPro"/>
</dbReference>
<gene>
    <name evidence="10" type="ORF">DBZ36_16235</name>
</gene>
<keyword evidence="5" id="KW-0862">Zinc</keyword>
<evidence type="ECO:0000259" key="9">
    <source>
        <dbReference type="PROSITE" id="PS51464"/>
    </source>
</evidence>
<dbReference type="InterPro" id="IPR000644">
    <property type="entry name" value="CBS_dom"/>
</dbReference>
<dbReference type="Pfam" id="PF00571">
    <property type="entry name" value="CBS"/>
    <property type="match status" value="2"/>
</dbReference>
<evidence type="ECO:0000256" key="3">
    <source>
        <dbReference type="ARBA" id="ARBA00023122"/>
    </source>
</evidence>
<dbReference type="SUPFAM" id="SSF53697">
    <property type="entry name" value="SIS domain"/>
    <property type="match status" value="1"/>
</dbReference>
<evidence type="ECO:0000256" key="4">
    <source>
        <dbReference type="PIRNR" id="PIRNR004692"/>
    </source>
</evidence>
<dbReference type="OrthoDB" id="9762536at2"/>
<dbReference type="GO" id="GO:0097367">
    <property type="term" value="F:carbohydrate derivative binding"/>
    <property type="evidence" value="ECO:0007669"/>
    <property type="project" value="InterPro"/>
</dbReference>
<name>A0A420E9B0_9ALTE</name>
<evidence type="ECO:0000256" key="1">
    <source>
        <dbReference type="ARBA" id="ARBA00008165"/>
    </source>
</evidence>
<dbReference type="InterPro" id="IPR046342">
    <property type="entry name" value="CBS_dom_sf"/>
</dbReference>
<dbReference type="SMART" id="SM00116">
    <property type="entry name" value="CBS"/>
    <property type="match status" value="2"/>
</dbReference>
<dbReference type="PROSITE" id="PS51464">
    <property type="entry name" value="SIS"/>
    <property type="match status" value="1"/>
</dbReference>
<evidence type="ECO:0000256" key="2">
    <source>
        <dbReference type="ARBA" id="ARBA00022737"/>
    </source>
</evidence>
<feature type="site" description="Catalytically relevant" evidence="6">
    <location>
        <position position="186"/>
    </location>
</feature>
<dbReference type="PIRSF" id="PIRSF004692">
    <property type="entry name" value="KdsD_KpsF"/>
    <property type="match status" value="1"/>
</dbReference>
<dbReference type="InterPro" id="IPR001347">
    <property type="entry name" value="SIS_dom"/>
</dbReference>
<accession>A0A420E9B0</accession>
<dbReference type="PROSITE" id="PS51371">
    <property type="entry name" value="CBS"/>
    <property type="match status" value="2"/>
</dbReference>
<dbReference type="EMBL" id="RAQO01000008">
    <property type="protein sequence ID" value="RKF15913.1"/>
    <property type="molecule type" value="Genomic_DNA"/>
</dbReference>
<dbReference type="Gene3D" id="3.40.50.10490">
    <property type="entry name" value="Glucose-6-phosphate isomerase like protein, domain 1"/>
    <property type="match status" value="1"/>
</dbReference>
<dbReference type="EC" id="5.3.1.13" evidence="4"/>
<dbReference type="Gene3D" id="3.10.580.10">
    <property type="entry name" value="CBS-domain"/>
    <property type="match status" value="1"/>
</dbReference>
<dbReference type="AlphaFoldDB" id="A0A420E9B0"/>
<dbReference type="InterPro" id="IPR046348">
    <property type="entry name" value="SIS_dom_sf"/>
</dbReference>
<dbReference type="PANTHER" id="PTHR42745:SF1">
    <property type="entry name" value="ARABINOSE 5-PHOSPHATE ISOMERASE KDSD"/>
    <property type="match status" value="1"/>
</dbReference>
<dbReference type="GO" id="GO:0019146">
    <property type="term" value="F:arabinose-5-phosphate isomerase activity"/>
    <property type="evidence" value="ECO:0007669"/>
    <property type="project" value="UniProtKB-EC"/>
</dbReference>
<feature type="domain" description="CBS" evidence="8">
    <location>
        <begin position="270"/>
        <end position="322"/>
    </location>
</feature>
<feature type="domain" description="SIS" evidence="9">
    <location>
        <begin position="34"/>
        <end position="177"/>
    </location>
</feature>
<evidence type="ECO:0000313" key="11">
    <source>
        <dbReference type="Proteomes" id="UP000286482"/>
    </source>
</evidence>
<dbReference type="InterPro" id="IPR050986">
    <property type="entry name" value="GutQ/KpsF_isomerases"/>
</dbReference>
<evidence type="ECO:0000259" key="8">
    <source>
        <dbReference type="PROSITE" id="PS51371"/>
    </source>
</evidence>
<dbReference type="GO" id="GO:0046872">
    <property type="term" value="F:metal ion binding"/>
    <property type="evidence" value="ECO:0007669"/>
    <property type="project" value="UniProtKB-KW"/>
</dbReference>
<dbReference type="Proteomes" id="UP000286482">
    <property type="component" value="Unassembled WGS sequence"/>
</dbReference>
<keyword evidence="5" id="KW-0479">Metal-binding</keyword>
<sequence>MSFDFVAAGKRVLDIELQSLQNLYQYIDQDFNDACELMIACTGKVIVTGMGKSGHIAKKIAATLASTGTPAFYVHPGEASHGDLGMIGAQDVVIAISNSGESPEILALYPVLHRIGVSLIAMTAKPNSSMARQSKLHLCINVPREACPLGLAPTSSSTATLVMGDALAVAMLEARGFTPADFALSHPGGNLGKQLLLSVADIMLCDTQLPIVAPSQTIREALLVISEKGLGMVAVVTSDQRLMGIFTDGDLRRVLDQRLDIHEVAIEQVMTVSPKTVSSDWLAFDALKFMKDKSINGLFVLDGEQKIIGAFNMHTLLQAGVY</sequence>
<comment type="caution">
    <text evidence="10">The sequence shown here is derived from an EMBL/GenBank/DDBJ whole genome shotgun (WGS) entry which is preliminary data.</text>
</comment>
<feature type="domain" description="CBS" evidence="8">
    <location>
        <begin position="205"/>
        <end position="261"/>
    </location>
</feature>
<comment type="catalytic activity">
    <reaction evidence="4">
        <text>D-arabinose 5-phosphate = D-ribulose 5-phosphate</text>
        <dbReference type="Rhea" id="RHEA:23104"/>
        <dbReference type="ChEBI" id="CHEBI:57693"/>
        <dbReference type="ChEBI" id="CHEBI:58121"/>
        <dbReference type="EC" id="5.3.1.13"/>
    </reaction>
</comment>
<dbReference type="CDD" id="cd05014">
    <property type="entry name" value="SIS_Kpsf"/>
    <property type="match status" value="1"/>
</dbReference>
<evidence type="ECO:0000256" key="6">
    <source>
        <dbReference type="PIRSR" id="PIRSR004692-3"/>
    </source>
</evidence>
<evidence type="ECO:0000256" key="5">
    <source>
        <dbReference type="PIRSR" id="PIRSR004692-2"/>
    </source>
</evidence>
<keyword evidence="4 10" id="KW-0413">Isomerase</keyword>
<dbReference type="NCBIfam" id="TIGR00393">
    <property type="entry name" value="kpsF"/>
    <property type="match status" value="1"/>
</dbReference>
<keyword evidence="3 7" id="KW-0129">CBS domain</keyword>
<dbReference type="CDD" id="cd04604">
    <property type="entry name" value="CBS_pair_SIS_assoc"/>
    <property type="match status" value="1"/>
</dbReference>
<dbReference type="FunFam" id="3.40.50.10490:FF:000011">
    <property type="entry name" value="Arabinose 5-phosphate isomerase"/>
    <property type="match status" value="1"/>
</dbReference>